<feature type="domain" description="Ferrous iron transporter FeoA-like" evidence="3">
    <location>
        <begin position="182"/>
        <end position="253"/>
    </location>
</feature>
<dbReference type="Pfam" id="PF04023">
    <property type="entry name" value="FeoA"/>
    <property type="match status" value="1"/>
</dbReference>
<dbReference type="InterPro" id="IPR036421">
    <property type="entry name" value="Fe_dep_repressor_sf"/>
</dbReference>
<keyword evidence="2" id="KW-0812">Transmembrane</keyword>
<evidence type="ECO:0000256" key="2">
    <source>
        <dbReference type="SAM" id="Phobius"/>
    </source>
</evidence>
<gene>
    <name evidence="4" type="ORF">E5167_10285</name>
</gene>
<dbReference type="PANTHER" id="PTHR33238:SF7">
    <property type="entry name" value="IRON-DEPENDENT TRANSCRIPTIONAL REGULATOR"/>
    <property type="match status" value="1"/>
</dbReference>
<reference evidence="4 5" key="1">
    <citation type="submission" date="2019-04" db="EMBL/GenBank/DDBJ databases">
        <title>Lacinutrix sp. nov., isolated from marine water.</title>
        <authorList>
            <person name="Kim W."/>
        </authorList>
    </citation>
    <scope>NUCLEOTIDE SEQUENCE [LARGE SCALE GENOMIC DNA]</scope>
    <source>
        <strain evidence="4 5">CAU 1491</strain>
    </source>
</reference>
<dbReference type="SMART" id="SM00529">
    <property type="entry name" value="HTH_DTXR"/>
    <property type="match status" value="1"/>
</dbReference>
<dbReference type="InterPro" id="IPR001367">
    <property type="entry name" value="Fe_dep_repressor"/>
</dbReference>
<dbReference type="OrthoDB" id="9791355at2"/>
<keyword evidence="5" id="KW-1185">Reference proteome</keyword>
<dbReference type="GO" id="GO:0046983">
    <property type="term" value="F:protein dimerization activity"/>
    <property type="evidence" value="ECO:0007669"/>
    <property type="project" value="InterPro"/>
</dbReference>
<protein>
    <submittedName>
        <fullName evidence="4">Metal-dependent transcriptional regulator</fullName>
    </submittedName>
</protein>
<dbReference type="Proteomes" id="UP000307657">
    <property type="component" value="Unassembled WGS sequence"/>
</dbReference>
<dbReference type="GO" id="GO:0046914">
    <property type="term" value="F:transition metal ion binding"/>
    <property type="evidence" value="ECO:0007669"/>
    <property type="project" value="InterPro"/>
</dbReference>
<evidence type="ECO:0000256" key="1">
    <source>
        <dbReference type="ARBA" id="ARBA00023004"/>
    </source>
</evidence>
<dbReference type="GO" id="GO:0003700">
    <property type="term" value="F:DNA-binding transcription factor activity"/>
    <property type="evidence" value="ECO:0007669"/>
    <property type="project" value="InterPro"/>
</dbReference>
<dbReference type="SUPFAM" id="SSF47979">
    <property type="entry name" value="Iron-dependent repressor protein, dimerization domain"/>
    <property type="match status" value="1"/>
</dbReference>
<name>A0A4U0ESU6_9FLAO</name>
<sequence length="344" mass="39460">MNDYNPISALIIFFGIAILLFLLFRPTKGWFWLLQKNFKSNEKVIIEDILKQLYHFENSGNKVDTRTLVEVLNFKNKRIVEAIKKMSINDLVYFDKDALKLTEEGHEYALRIIRVHRLWERYLADKTGFHKNEWHDRAERMEHKLSHDETNKLASQLGNPKFDPHGDPIPTKTGKIADIEGVELPRLPVNSIARITHIEDEPEVIYKQILAENIHIGSLLKVVENNNTRIVFHSEGEEFVLAPIVASNLTVLPIEKEVVIEENIARLSGLQENEMAEIIGISKESRGESRRRLLDLGFVKGSKIKIDLLNPLGEPHAYLVKGTSIALRKDQASKILIKKSEHAD</sequence>
<proteinExistence type="predicted"/>
<evidence type="ECO:0000313" key="4">
    <source>
        <dbReference type="EMBL" id="TJY34688.1"/>
    </source>
</evidence>
<dbReference type="Gene3D" id="1.10.10.10">
    <property type="entry name" value="Winged helix-like DNA-binding domain superfamily/Winged helix DNA-binding domain"/>
    <property type="match status" value="1"/>
</dbReference>
<keyword evidence="2" id="KW-0472">Membrane</keyword>
<feature type="domain" description="Ferrous iron transporter FeoA-like" evidence="3">
    <location>
        <begin position="265"/>
        <end position="339"/>
    </location>
</feature>
<dbReference type="InterPro" id="IPR036388">
    <property type="entry name" value="WH-like_DNA-bd_sf"/>
</dbReference>
<dbReference type="AlphaFoldDB" id="A0A4U0ESU6"/>
<dbReference type="InterPro" id="IPR022689">
    <property type="entry name" value="Iron_dep_repressor"/>
</dbReference>
<dbReference type="Pfam" id="PF02742">
    <property type="entry name" value="Fe_dep_repr_C"/>
    <property type="match status" value="1"/>
</dbReference>
<evidence type="ECO:0000259" key="3">
    <source>
        <dbReference type="SMART" id="SM00899"/>
    </source>
</evidence>
<dbReference type="InterPro" id="IPR050536">
    <property type="entry name" value="DtxR_MntR_Metal-Reg"/>
</dbReference>
<keyword evidence="1" id="KW-0408">Iron</keyword>
<accession>A0A4U0ESU6</accession>
<organism evidence="4 5">
    <name type="scientific">Pontimicrobium aquaticum</name>
    <dbReference type="NCBI Taxonomy" id="2565367"/>
    <lineage>
        <taxon>Bacteria</taxon>
        <taxon>Pseudomonadati</taxon>
        <taxon>Bacteroidota</taxon>
        <taxon>Flavobacteriia</taxon>
        <taxon>Flavobacteriales</taxon>
        <taxon>Flavobacteriaceae</taxon>
        <taxon>Pontimicrobium</taxon>
    </lineage>
</organism>
<dbReference type="PANTHER" id="PTHR33238">
    <property type="entry name" value="IRON (METAL) DEPENDENT REPRESSOR, DTXR FAMILY"/>
    <property type="match status" value="1"/>
</dbReference>
<dbReference type="Gene3D" id="2.30.30.90">
    <property type="match status" value="1"/>
</dbReference>
<dbReference type="SMART" id="SM00899">
    <property type="entry name" value="FeoA"/>
    <property type="match status" value="2"/>
</dbReference>
<dbReference type="SUPFAM" id="SSF50037">
    <property type="entry name" value="C-terminal domain of transcriptional repressors"/>
    <property type="match status" value="1"/>
</dbReference>
<dbReference type="InterPro" id="IPR008988">
    <property type="entry name" value="Transcriptional_repressor_C"/>
</dbReference>
<dbReference type="InterPro" id="IPR007167">
    <property type="entry name" value="Fe-transptr_FeoA-like"/>
</dbReference>
<keyword evidence="2" id="KW-1133">Transmembrane helix</keyword>
<evidence type="ECO:0000313" key="5">
    <source>
        <dbReference type="Proteomes" id="UP000307657"/>
    </source>
</evidence>
<comment type="caution">
    <text evidence="4">The sequence shown here is derived from an EMBL/GenBank/DDBJ whole genome shotgun (WGS) entry which is preliminary data.</text>
</comment>
<dbReference type="RefSeq" id="WP_136843747.1">
    <property type="nucleotide sequence ID" value="NZ_SUPL01000005.1"/>
</dbReference>
<feature type="transmembrane region" description="Helical" evidence="2">
    <location>
        <begin position="6"/>
        <end position="24"/>
    </location>
</feature>
<dbReference type="EMBL" id="SUPL01000005">
    <property type="protein sequence ID" value="TJY34688.1"/>
    <property type="molecule type" value="Genomic_DNA"/>
</dbReference>
<dbReference type="InterPro" id="IPR038157">
    <property type="entry name" value="FeoA_core_dom"/>
</dbReference>